<dbReference type="AlphaFoldDB" id="A0A5J9UKG0"/>
<reference evidence="1 2" key="1">
    <citation type="journal article" date="2019" name="Sci. Rep.">
        <title>A high-quality genome of Eragrostis curvula grass provides insights into Poaceae evolution and supports new strategies to enhance forage quality.</title>
        <authorList>
            <person name="Carballo J."/>
            <person name="Santos B.A.C.M."/>
            <person name="Zappacosta D."/>
            <person name="Garbus I."/>
            <person name="Selva J.P."/>
            <person name="Gallo C.A."/>
            <person name="Diaz A."/>
            <person name="Albertini E."/>
            <person name="Caccamo M."/>
            <person name="Echenique V."/>
        </authorList>
    </citation>
    <scope>NUCLEOTIDE SEQUENCE [LARGE SCALE GENOMIC DNA]</scope>
    <source>
        <strain evidence="2">cv. Victoria</strain>
        <tissue evidence="1">Leaf</tissue>
    </source>
</reference>
<accession>A0A5J9UKG0</accession>
<keyword evidence="2" id="KW-1185">Reference proteome</keyword>
<name>A0A5J9UKG0_9POAL</name>
<dbReference type="Proteomes" id="UP000324897">
    <property type="component" value="Chromosome 2"/>
</dbReference>
<gene>
    <name evidence="1" type="ORF">EJB05_26160</name>
</gene>
<sequence>MKITQRQHGAHNPSEHHTRLRLTNWIDIRRQATVEEKHHIRYLASPDMRTSEPGLRWEHKQTREMCSMAWSR</sequence>
<proteinExistence type="predicted"/>
<comment type="caution">
    <text evidence="1">The sequence shown here is derived from an EMBL/GenBank/DDBJ whole genome shotgun (WGS) entry which is preliminary data.</text>
</comment>
<dbReference type="Gramene" id="TVU23778">
    <property type="protein sequence ID" value="TVU23778"/>
    <property type="gene ID" value="EJB05_26160"/>
</dbReference>
<evidence type="ECO:0000313" key="1">
    <source>
        <dbReference type="EMBL" id="TVU23778.1"/>
    </source>
</evidence>
<dbReference type="EMBL" id="RWGY01000013">
    <property type="protein sequence ID" value="TVU23778.1"/>
    <property type="molecule type" value="Genomic_DNA"/>
</dbReference>
<evidence type="ECO:0000313" key="2">
    <source>
        <dbReference type="Proteomes" id="UP000324897"/>
    </source>
</evidence>
<protein>
    <submittedName>
        <fullName evidence="1">Uncharacterized protein</fullName>
    </submittedName>
</protein>
<feature type="non-terminal residue" evidence="1">
    <location>
        <position position="1"/>
    </location>
</feature>
<organism evidence="1 2">
    <name type="scientific">Eragrostis curvula</name>
    <name type="common">weeping love grass</name>
    <dbReference type="NCBI Taxonomy" id="38414"/>
    <lineage>
        <taxon>Eukaryota</taxon>
        <taxon>Viridiplantae</taxon>
        <taxon>Streptophyta</taxon>
        <taxon>Embryophyta</taxon>
        <taxon>Tracheophyta</taxon>
        <taxon>Spermatophyta</taxon>
        <taxon>Magnoliopsida</taxon>
        <taxon>Liliopsida</taxon>
        <taxon>Poales</taxon>
        <taxon>Poaceae</taxon>
        <taxon>PACMAD clade</taxon>
        <taxon>Chloridoideae</taxon>
        <taxon>Eragrostideae</taxon>
        <taxon>Eragrostidinae</taxon>
        <taxon>Eragrostis</taxon>
    </lineage>
</organism>